<dbReference type="SUPFAM" id="SSF50978">
    <property type="entry name" value="WD40 repeat-like"/>
    <property type="match status" value="2"/>
</dbReference>
<feature type="region of interest" description="Disordered" evidence="2">
    <location>
        <begin position="2279"/>
        <end position="2321"/>
    </location>
</feature>
<evidence type="ECO:0000259" key="3">
    <source>
        <dbReference type="Pfam" id="PF24782"/>
    </source>
</evidence>
<protein>
    <recommendedName>
        <fullName evidence="3">MABP1/WDR62 second WD40 domain-containing protein</fullName>
    </recommendedName>
</protein>
<feature type="compositionally biased region" description="Polar residues" evidence="2">
    <location>
        <begin position="1371"/>
        <end position="1392"/>
    </location>
</feature>
<dbReference type="InterPro" id="IPR056162">
    <property type="entry name" value="WD40_MABP1-WDR62_2nd"/>
</dbReference>
<feature type="region of interest" description="Disordered" evidence="2">
    <location>
        <begin position="1026"/>
        <end position="1069"/>
    </location>
</feature>
<proteinExistence type="predicted"/>
<feature type="region of interest" description="Disordered" evidence="2">
    <location>
        <begin position="1350"/>
        <end position="1435"/>
    </location>
</feature>
<feature type="compositionally biased region" description="Polar residues" evidence="2">
    <location>
        <begin position="2144"/>
        <end position="2156"/>
    </location>
</feature>
<feature type="compositionally biased region" description="Basic and acidic residues" evidence="2">
    <location>
        <begin position="1859"/>
        <end position="1870"/>
    </location>
</feature>
<evidence type="ECO:0000256" key="2">
    <source>
        <dbReference type="SAM" id="MobiDB-lite"/>
    </source>
</evidence>
<accession>A0A9Q0M3S8</accession>
<feature type="compositionally biased region" description="Low complexity" evidence="2">
    <location>
        <begin position="846"/>
        <end position="860"/>
    </location>
</feature>
<dbReference type="Pfam" id="PF24782">
    <property type="entry name" value="WD40_MABP1-WDR62_2nd"/>
    <property type="match status" value="1"/>
</dbReference>
<feature type="repeat" description="WD" evidence="1">
    <location>
        <begin position="682"/>
        <end position="715"/>
    </location>
</feature>
<dbReference type="PANTHER" id="PTHR45589:SF1">
    <property type="entry name" value="WD REPEAT DOMAIN 62, ISOFORM G"/>
    <property type="match status" value="1"/>
</dbReference>
<dbReference type="InterPro" id="IPR001680">
    <property type="entry name" value="WD40_rpt"/>
</dbReference>
<dbReference type="PROSITE" id="PS50294">
    <property type="entry name" value="WD_REPEATS_REGION"/>
    <property type="match status" value="1"/>
</dbReference>
<feature type="region of interest" description="Disordered" evidence="2">
    <location>
        <begin position="1822"/>
        <end position="1882"/>
    </location>
</feature>
<feature type="compositionally biased region" description="Polar residues" evidence="2">
    <location>
        <begin position="1164"/>
        <end position="1178"/>
    </location>
</feature>
<feature type="region of interest" description="Disordered" evidence="2">
    <location>
        <begin position="1001"/>
        <end position="1020"/>
    </location>
</feature>
<dbReference type="InterPro" id="IPR036322">
    <property type="entry name" value="WD40_repeat_dom_sf"/>
</dbReference>
<keyword evidence="5" id="KW-1185">Reference proteome</keyword>
<feature type="repeat" description="WD" evidence="1">
    <location>
        <begin position="92"/>
        <end position="135"/>
    </location>
</feature>
<keyword evidence="1" id="KW-0853">WD repeat</keyword>
<feature type="region of interest" description="Disordered" evidence="2">
    <location>
        <begin position="1164"/>
        <end position="1228"/>
    </location>
</feature>
<feature type="compositionally biased region" description="Polar residues" evidence="2">
    <location>
        <begin position="1036"/>
        <end position="1051"/>
    </location>
</feature>
<dbReference type="EMBL" id="JAPWDV010000003">
    <property type="protein sequence ID" value="KAJ6217362.1"/>
    <property type="molecule type" value="Genomic_DNA"/>
</dbReference>
<feature type="compositionally biased region" description="Basic and acidic residues" evidence="2">
    <location>
        <begin position="2167"/>
        <end position="2176"/>
    </location>
</feature>
<name>A0A9Q0M3S8_BLOTA</name>
<feature type="domain" description="MABP1/WDR62 second WD40" evidence="3">
    <location>
        <begin position="359"/>
        <end position="715"/>
    </location>
</feature>
<feature type="compositionally biased region" description="Polar residues" evidence="2">
    <location>
        <begin position="1830"/>
        <end position="1858"/>
    </location>
</feature>
<feature type="compositionally biased region" description="Acidic residues" evidence="2">
    <location>
        <begin position="1399"/>
        <end position="1416"/>
    </location>
</feature>
<dbReference type="PROSITE" id="PS50082">
    <property type="entry name" value="WD_REPEATS_2"/>
    <property type="match status" value="3"/>
</dbReference>
<dbReference type="GO" id="GO:0007099">
    <property type="term" value="P:centriole replication"/>
    <property type="evidence" value="ECO:0007669"/>
    <property type="project" value="TreeGrafter"/>
</dbReference>
<feature type="compositionally biased region" description="Acidic residues" evidence="2">
    <location>
        <begin position="2312"/>
        <end position="2321"/>
    </location>
</feature>
<feature type="compositionally biased region" description="Polar residues" evidence="2">
    <location>
        <begin position="2279"/>
        <end position="2302"/>
    </location>
</feature>
<feature type="compositionally biased region" description="Basic and acidic residues" evidence="2">
    <location>
        <begin position="1180"/>
        <end position="1197"/>
    </location>
</feature>
<dbReference type="Pfam" id="PF00400">
    <property type="entry name" value="WD40"/>
    <property type="match status" value="2"/>
</dbReference>
<dbReference type="InterPro" id="IPR015943">
    <property type="entry name" value="WD40/YVTN_repeat-like_dom_sf"/>
</dbReference>
<dbReference type="Proteomes" id="UP001142055">
    <property type="component" value="Chromosome 3"/>
</dbReference>
<dbReference type="InterPro" id="IPR052779">
    <property type="entry name" value="WDR62"/>
</dbReference>
<feature type="repeat" description="WD" evidence="1">
    <location>
        <begin position="640"/>
        <end position="681"/>
    </location>
</feature>
<dbReference type="Gene3D" id="2.130.10.10">
    <property type="entry name" value="YVTN repeat-like/Quinoprotein amine dehydrogenase"/>
    <property type="match status" value="4"/>
</dbReference>
<dbReference type="CDD" id="cd00200">
    <property type="entry name" value="WD40"/>
    <property type="match status" value="1"/>
</dbReference>
<dbReference type="SMART" id="SM00320">
    <property type="entry name" value="WD40"/>
    <property type="match status" value="12"/>
</dbReference>
<dbReference type="PANTHER" id="PTHR45589">
    <property type="entry name" value="WD REPEAT DOMAIN 62, ISOFORM G"/>
    <property type="match status" value="1"/>
</dbReference>
<feature type="non-terminal residue" evidence="4">
    <location>
        <position position="2321"/>
    </location>
</feature>
<evidence type="ECO:0000313" key="5">
    <source>
        <dbReference type="Proteomes" id="UP001142055"/>
    </source>
</evidence>
<dbReference type="OMA" id="WTARTET"/>
<feature type="compositionally biased region" description="Polar residues" evidence="2">
    <location>
        <begin position="1002"/>
        <end position="1020"/>
    </location>
</feature>
<feature type="compositionally biased region" description="Low complexity" evidence="2">
    <location>
        <begin position="2177"/>
        <end position="2188"/>
    </location>
</feature>
<comment type="caution">
    <text evidence="4">The sequence shown here is derived from an EMBL/GenBank/DDBJ whole genome shotgun (WGS) entry which is preliminary data.</text>
</comment>
<feature type="region of interest" description="Disordered" evidence="2">
    <location>
        <begin position="1944"/>
        <end position="1971"/>
    </location>
</feature>
<organism evidence="4 5">
    <name type="scientific">Blomia tropicalis</name>
    <name type="common">Mite</name>
    <dbReference type="NCBI Taxonomy" id="40697"/>
    <lineage>
        <taxon>Eukaryota</taxon>
        <taxon>Metazoa</taxon>
        <taxon>Ecdysozoa</taxon>
        <taxon>Arthropoda</taxon>
        <taxon>Chelicerata</taxon>
        <taxon>Arachnida</taxon>
        <taxon>Acari</taxon>
        <taxon>Acariformes</taxon>
        <taxon>Sarcoptiformes</taxon>
        <taxon>Astigmata</taxon>
        <taxon>Glycyphagoidea</taxon>
        <taxon>Echimyopodidae</taxon>
        <taxon>Blomia</taxon>
    </lineage>
</organism>
<dbReference type="GO" id="GO:0072686">
    <property type="term" value="C:mitotic spindle"/>
    <property type="evidence" value="ECO:0007669"/>
    <property type="project" value="TreeGrafter"/>
</dbReference>
<evidence type="ECO:0000256" key="1">
    <source>
        <dbReference type="PROSITE-ProRule" id="PRU00221"/>
    </source>
</evidence>
<feature type="compositionally biased region" description="Low complexity" evidence="2">
    <location>
        <begin position="1949"/>
        <end position="1959"/>
    </location>
</feature>
<sequence>VKLDRVLGVTVSNNASLDCDPSTGTVVYPSGCVLVLYNQRRNKQTHIINPLKKPITACKFSKDGKYIVTGECGHQPHVRVWDVASGEQIVALLGHRIGINCVTFSPDSKYVVSVGSQHDNLVNVWDWKNSHVVASNKVSIKVKAISFAQDGEYFVTVGNRHVKFWYLDYNDIASKNSKYESLPLMGRCAILGDQRNNYFCDVACGRGDSKESTYAITKSGLLCEFNNRRLLNKWVELKTDSANCISISQQYICVGCSQGVIRCFKPLSLEFVCTLPRPHCLGLDIAKGFTIRSEFSSPLTHKLSSNTKPKYADTVAVVYDEVNKVVSTIYSDRSIYYWHLGDVKRIGKLGSFFYHSSCIWDIEVYPIHNKSAKPLLPPSTFLTCSSDDTIRIWNTEYDQGGSSSKNLSYIYKKNFICPELLKILYMDSELSHLCDPDLVPSRSNNSNGNGNKDDTSYDSKNGVRAIKFSADGKHLASGDRCGNIRIFDLEQQRDLYKIEAHDAEVLCLEYSNEDICGRALLVSASRDRFIHIYDVHRQYSCIQNIDDHSSSIMSVKFVYDKSLQMRLQMVSCGADKSLMFRKQANPDSDFRLEHQVAGKATFYDMAVDVNKNQVVTASQDRIMRVFDTKSGKNINSFKGSLGDDGALIKVAFDPSATFIATSCTDKSIYIFDYQTGECLATTSGHSEIVTGLKFSQDGRHLISISGDGCIFIWKLPVEMSNAIAAKLGLPLISDTCQTTTISNRALNLPLQSPNESAYRNGNDIHQTNGNAYKFSTNSLPSWAKKQFNDRDANSIESPHDEGKDIGYKTMPKGRWAQRIMEEGPTDIILNQGLVKSYANTFESLASRSTPSTPSGTSSPTLRELKLNRANALVTPTRERAKSSLSSGVEDDDDDRNTTDSDNTCSHDSAYKVTKVVDKSKGSRFSKQNGGNFSMVSSLSMANINDLPFDEEESMSVMCEEKEKPDSKNRFNSMYMSTEYLERIDQRNNYLKSVFENNDKSNFESNANSASDDSGINQIDHSLSSTTTSVTMMPQPASRQSLSSKFNKTLSPSKGYPPSDGGSDDATLSDVTDINQDQPELPSALEPPKFSILDTIKETPMKEDNGTGTTTSMQPTLTTTTTTAIDQRANDLFYGDVNGGGGGTTLCSMGSNAFTTTVTLDSMPSTTATSLATPNQPSVSKRREEMAKTFSDAKKKLESVSWKGSSSLSNSKSVANLREPEEQDDKSYHSLSYDSTFRKSISLSDLTASQTLPKRLSVYRANKEENRNPSRVNMNNYQFAPLWDAGNRRAGPMPPVNSGSLSRTPSSTNLNKVDMMRSQSTLCRQGLWAPGNNQGPPMVPHPMQQQAAMMKPPNGHLINTPNGGAMMINPRSGRSSAPPSQFRKSSTTVSCASSRRGDSTEDDEELESNLNSDDENSDEHRTLRPRPVTPPKPNILKQIRRGSNASNQPNSAPQVFSNGHFTQHQTPTMNGQVHPASRRRLWSSDTMRSSKSEFNLANIGRDTPVRRRNNSGTGNIWPSNIAADRLDLTATNPSSIPLSLDLCQHLINEMNFLTTYAARIYERASNSNNAPIVEYLNETMGQVGRDIQLVLVIMDKKETQSQSEKLIEELPTMIGMNVSNSSVDQTRYELGSDFTIYKVGSNEVSSPVPVADKSFYPYDDPQDYIIEPKTTNNFVDLEFELDSKETPLQSTNISEPKQVSKFTNQLDSQPLDFNDSTKNLNENADDSLMEALKSHNDNLFDEKLDLLDMTASMISQSENSSFSENIGSNLEDAKPFGMESFGLVDNNSKASSQLSMNNDFSANIDFSKSSNDTVVDMEVDSSADKTKLESSFDNDITTPVNSSNEISDNVEPTETLKSLESQEKLHFDSDNSKSGTSESAVPSNIESLEKIGEHNILESDDYNPKLTSIPTTIPEEEVLEELSTSFSTFTPVYNEKPEALLPEQVTLPDSSSGSTSENNSIEPSDIKEEFDSKTEKEFVAETISQSKVVEPEYVQEFLIPQNQVHQFVEKVPIMESEPKQIDTKVVKEEEMLVEASTPVLSTFAAPQIQSVATPSLGTFANEYVDQVEQDRLVERDMAADSLINDSNKFSLSQVNGDKADVVVDHLKKDPLTEDNTVAAVEVCSTTSISDPVDDESCSTIPPPSDATTISASLNASVPTLHHQQQEQQAEKKQDDQHQQQQQHQHQQQQYSEREDITTNLLHTSSTVVDQALSAVQEEVEEDVREKKKASTWSQDSKVEATAPEAKVLATKNLEADTSERSLFAETSTATATTAATVQPITQHSISQSLPLSSDTNIDTNMGRRNQFRRDNSNDEIESGPGK</sequence>
<reference evidence="4" key="1">
    <citation type="submission" date="2022-12" db="EMBL/GenBank/DDBJ databases">
        <title>Genome assemblies of Blomia tropicalis.</title>
        <authorList>
            <person name="Cui Y."/>
        </authorList>
    </citation>
    <scope>NUCLEOTIDE SEQUENCE</scope>
    <source>
        <tissue evidence="4">Adult mites</tissue>
    </source>
</reference>
<feature type="region of interest" description="Disordered" evidence="2">
    <location>
        <begin position="2127"/>
        <end position="2191"/>
    </location>
</feature>
<feature type="compositionally biased region" description="Polar residues" evidence="2">
    <location>
        <begin position="1871"/>
        <end position="1882"/>
    </location>
</feature>
<gene>
    <name evidence="4" type="ORF">RDWZM_008519</name>
</gene>
<feature type="compositionally biased region" description="Low complexity" evidence="2">
    <location>
        <begin position="1198"/>
        <end position="1216"/>
    </location>
</feature>
<feature type="region of interest" description="Disordered" evidence="2">
    <location>
        <begin position="844"/>
        <end position="906"/>
    </location>
</feature>
<evidence type="ECO:0000313" key="4">
    <source>
        <dbReference type="EMBL" id="KAJ6217362.1"/>
    </source>
</evidence>